<gene>
    <name evidence="1" type="ORF">RPERSI_LOCUS31770</name>
</gene>
<proteinExistence type="predicted"/>
<dbReference type="EMBL" id="CAJVQC010129507">
    <property type="protein sequence ID" value="CAG8841205.1"/>
    <property type="molecule type" value="Genomic_DNA"/>
</dbReference>
<sequence>NQTTNIITRSLGIEEDTIMKDSFYDYLEFINHIDLTRIFDIFSIFLKSSDLHTVSNELFVKIVYKSKNLKGITLTVLGLGKLSHKSVIETLKRKPVKLLRILPILFDDDIIESYTTSEIMIRELISECKIDMLWIEEPLNIQSTNIMKLGVNDRSRGVISGFSNLHELTFRDILFDRNFILELRIPQVMIYTQGNFLEFYFTIKENPHVTSFVIEQDIKYSFIKSYIYFKTT</sequence>
<evidence type="ECO:0000313" key="1">
    <source>
        <dbReference type="EMBL" id="CAG8841205.1"/>
    </source>
</evidence>
<keyword evidence="2" id="KW-1185">Reference proteome</keyword>
<comment type="caution">
    <text evidence="1">The sequence shown here is derived from an EMBL/GenBank/DDBJ whole genome shotgun (WGS) entry which is preliminary data.</text>
</comment>
<feature type="non-terminal residue" evidence="1">
    <location>
        <position position="232"/>
    </location>
</feature>
<name>A0ACA9SKQ1_9GLOM</name>
<organism evidence="1 2">
    <name type="scientific">Racocetra persica</name>
    <dbReference type="NCBI Taxonomy" id="160502"/>
    <lineage>
        <taxon>Eukaryota</taxon>
        <taxon>Fungi</taxon>
        <taxon>Fungi incertae sedis</taxon>
        <taxon>Mucoromycota</taxon>
        <taxon>Glomeromycotina</taxon>
        <taxon>Glomeromycetes</taxon>
        <taxon>Diversisporales</taxon>
        <taxon>Gigasporaceae</taxon>
        <taxon>Racocetra</taxon>
    </lineage>
</organism>
<evidence type="ECO:0000313" key="2">
    <source>
        <dbReference type="Proteomes" id="UP000789920"/>
    </source>
</evidence>
<feature type="non-terminal residue" evidence="1">
    <location>
        <position position="1"/>
    </location>
</feature>
<dbReference type="Proteomes" id="UP000789920">
    <property type="component" value="Unassembled WGS sequence"/>
</dbReference>
<protein>
    <submittedName>
        <fullName evidence="1">25320_t:CDS:1</fullName>
    </submittedName>
</protein>
<accession>A0ACA9SKQ1</accession>
<reference evidence="1" key="1">
    <citation type="submission" date="2021-06" db="EMBL/GenBank/DDBJ databases">
        <authorList>
            <person name="Kallberg Y."/>
            <person name="Tangrot J."/>
            <person name="Rosling A."/>
        </authorList>
    </citation>
    <scope>NUCLEOTIDE SEQUENCE</scope>
    <source>
        <strain evidence="1">MA461A</strain>
    </source>
</reference>